<dbReference type="Gene3D" id="3.30.160.390">
    <property type="entry name" value="Integrase, DNA-binding domain"/>
    <property type="match status" value="1"/>
</dbReference>
<comment type="caution">
    <text evidence="6">The sequence shown here is derived from an EMBL/GenBank/DDBJ whole genome shotgun (WGS) entry which is preliminary data.</text>
</comment>
<dbReference type="GO" id="GO:0003677">
    <property type="term" value="F:DNA binding"/>
    <property type="evidence" value="ECO:0007669"/>
    <property type="project" value="UniProtKB-KW"/>
</dbReference>
<dbReference type="Pfam" id="PF00589">
    <property type="entry name" value="Phage_integrase"/>
    <property type="match status" value="1"/>
</dbReference>
<dbReference type="PANTHER" id="PTHR30629:SF2">
    <property type="entry name" value="PROPHAGE INTEGRASE INTS-RELATED"/>
    <property type="match status" value="1"/>
</dbReference>
<evidence type="ECO:0000256" key="3">
    <source>
        <dbReference type="ARBA" id="ARBA00023125"/>
    </source>
</evidence>
<dbReference type="Pfam" id="PF13356">
    <property type="entry name" value="Arm-DNA-bind_3"/>
    <property type="match status" value="1"/>
</dbReference>
<evidence type="ECO:0000313" key="6">
    <source>
        <dbReference type="EMBL" id="OEF26995.1"/>
    </source>
</evidence>
<dbReference type="STRING" id="1188252.A1QC_01105"/>
<keyword evidence="4" id="KW-0233">DNA recombination</keyword>
<dbReference type="InterPro" id="IPR050808">
    <property type="entry name" value="Phage_Integrase"/>
</dbReference>
<dbReference type="InterPro" id="IPR025166">
    <property type="entry name" value="Integrase_DNA_bind_dom"/>
</dbReference>
<dbReference type="Gene3D" id="1.10.443.10">
    <property type="entry name" value="Intergrase catalytic core"/>
    <property type="match status" value="1"/>
</dbReference>
<dbReference type="InterPro" id="IPR010998">
    <property type="entry name" value="Integrase_recombinase_N"/>
</dbReference>
<evidence type="ECO:0000259" key="5">
    <source>
        <dbReference type="PROSITE" id="PS51898"/>
    </source>
</evidence>
<keyword evidence="3" id="KW-0238">DNA-binding</keyword>
<sequence length="437" mass="49885">MSYSFNFTKNSLVNIEPASTRKRYRDSGGTSSVHGLGLEVTKTGTKTFNFIQKVNGKNLQVTLGRFPEITVEQARRLAREVVHKIASGVNPNEEKRTARNYTTFEQLFEYYEASFKLDIKAGKRRESSLKGHEILYRLHIRPKLGKRTIDNFAKDEAKTFLQNILAKKGYSLHNHSLTLLKSMFNRADIENNPFATLKKIDESVFRRERTLSKEELCRLLDSLEQEEPIYQDCILLLLLTGQRKSNVLAMEWSEINKDARTWVIPVNKIKTKKPHVVPLSHEAMKVLERRSLEAEKGQQYVFPSTRSATGHIADKSGIGGFWNRITKRAGLYDPNDASKNLQVHDLRRTLATYQVTSGGSLQATSRLLGHSNIGVTASVYAHLSVDHIRTELEHTTRYMLSSPSETELNRIKAEISRLTQTEQAELFRFMQETIGLN</sequence>
<dbReference type="InterPro" id="IPR013762">
    <property type="entry name" value="Integrase-like_cat_sf"/>
</dbReference>
<dbReference type="PANTHER" id="PTHR30629">
    <property type="entry name" value="PROPHAGE INTEGRASE"/>
    <property type="match status" value="1"/>
</dbReference>
<feature type="domain" description="Tyr recombinase" evidence="5">
    <location>
        <begin position="206"/>
        <end position="393"/>
    </location>
</feature>
<organism evidence="6 7">
    <name type="scientific">Vibrio rumoiensis 1S-45</name>
    <dbReference type="NCBI Taxonomy" id="1188252"/>
    <lineage>
        <taxon>Bacteria</taxon>
        <taxon>Pseudomonadati</taxon>
        <taxon>Pseudomonadota</taxon>
        <taxon>Gammaproteobacteria</taxon>
        <taxon>Vibrionales</taxon>
        <taxon>Vibrionaceae</taxon>
        <taxon>Vibrio</taxon>
    </lineage>
</organism>
<proteinExistence type="inferred from homology"/>
<protein>
    <submittedName>
        <fullName evidence="6">Integrase</fullName>
    </submittedName>
</protein>
<dbReference type="GO" id="GO:0015074">
    <property type="term" value="P:DNA integration"/>
    <property type="evidence" value="ECO:0007669"/>
    <property type="project" value="UniProtKB-KW"/>
</dbReference>
<dbReference type="RefSeq" id="WP_017025264.1">
    <property type="nucleotide sequence ID" value="NZ_AJYK02000043.1"/>
</dbReference>
<dbReference type="AlphaFoldDB" id="A0A1E5E3S0"/>
<comment type="similarity">
    <text evidence="1">Belongs to the 'phage' integrase family.</text>
</comment>
<dbReference type="SUPFAM" id="SSF56349">
    <property type="entry name" value="DNA breaking-rejoining enzymes"/>
    <property type="match status" value="1"/>
</dbReference>
<dbReference type="InterPro" id="IPR011010">
    <property type="entry name" value="DNA_brk_join_enz"/>
</dbReference>
<accession>A0A1E5E3S0</accession>
<evidence type="ECO:0000313" key="7">
    <source>
        <dbReference type="Proteomes" id="UP000094070"/>
    </source>
</evidence>
<keyword evidence="7" id="KW-1185">Reference proteome</keyword>
<dbReference type="Proteomes" id="UP000094070">
    <property type="component" value="Unassembled WGS sequence"/>
</dbReference>
<dbReference type="GO" id="GO:0006310">
    <property type="term" value="P:DNA recombination"/>
    <property type="evidence" value="ECO:0007669"/>
    <property type="project" value="UniProtKB-KW"/>
</dbReference>
<dbReference type="EMBL" id="AJYK02000043">
    <property type="protein sequence ID" value="OEF26995.1"/>
    <property type="molecule type" value="Genomic_DNA"/>
</dbReference>
<dbReference type="PROSITE" id="PS51898">
    <property type="entry name" value="TYR_RECOMBINASE"/>
    <property type="match status" value="1"/>
</dbReference>
<keyword evidence="2" id="KW-0229">DNA integration</keyword>
<dbReference type="Gene3D" id="1.10.150.130">
    <property type="match status" value="1"/>
</dbReference>
<evidence type="ECO:0000256" key="4">
    <source>
        <dbReference type="ARBA" id="ARBA00023172"/>
    </source>
</evidence>
<dbReference type="InterPro" id="IPR002104">
    <property type="entry name" value="Integrase_catalytic"/>
</dbReference>
<dbReference type="OrthoDB" id="9795573at2"/>
<gene>
    <name evidence="6" type="ORF">A1QC_01105</name>
</gene>
<reference evidence="6 7" key="1">
    <citation type="journal article" date="2012" name="Science">
        <title>Ecological populations of bacteria act as socially cohesive units of antibiotic production and resistance.</title>
        <authorList>
            <person name="Cordero O.X."/>
            <person name="Wildschutte H."/>
            <person name="Kirkup B."/>
            <person name="Proehl S."/>
            <person name="Ngo L."/>
            <person name="Hussain F."/>
            <person name="Le Roux F."/>
            <person name="Mincer T."/>
            <person name="Polz M.F."/>
        </authorList>
    </citation>
    <scope>NUCLEOTIDE SEQUENCE [LARGE SCALE GENOMIC DNA]</scope>
    <source>
        <strain evidence="6 7">1S-45</strain>
    </source>
</reference>
<dbReference type="InterPro" id="IPR038488">
    <property type="entry name" value="Integrase_DNA-bd_sf"/>
</dbReference>
<dbReference type="eggNOG" id="COG0582">
    <property type="taxonomic scope" value="Bacteria"/>
</dbReference>
<evidence type="ECO:0000256" key="2">
    <source>
        <dbReference type="ARBA" id="ARBA00022908"/>
    </source>
</evidence>
<evidence type="ECO:0000256" key="1">
    <source>
        <dbReference type="ARBA" id="ARBA00008857"/>
    </source>
</evidence>
<name>A0A1E5E3S0_9VIBR</name>